<reference evidence="2 3" key="1">
    <citation type="submission" date="2019-02" db="EMBL/GenBank/DDBJ databases">
        <authorList>
            <consortium name="Pathogen Informatics"/>
        </authorList>
    </citation>
    <scope>NUCLEOTIDE SEQUENCE [LARGE SCALE GENOMIC DNA]</scope>
    <source>
        <strain evidence="2 3">3012STDY6756503</strain>
    </source>
</reference>
<dbReference type="EMBL" id="CAACYD010000006">
    <property type="protein sequence ID" value="VFA88185.1"/>
    <property type="molecule type" value="Genomic_DNA"/>
</dbReference>
<feature type="region of interest" description="Disordered" evidence="1">
    <location>
        <begin position="1"/>
        <end position="28"/>
    </location>
</feature>
<dbReference type="Proteomes" id="UP000360750">
    <property type="component" value="Unassembled WGS sequence"/>
</dbReference>
<comment type="caution">
    <text evidence="2">The sequence shown here is derived from an EMBL/GenBank/DDBJ whole genome shotgun (WGS) entry which is preliminary data.</text>
</comment>
<protein>
    <submittedName>
        <fullName evidence="2">Uncharacterized protein</fullName>
    </submittedName>
</protein>
<accession>A0ABD7V1V4</accession>
<dbReference type="AlphaFoldDB" id="A0ABD7V1V4"/>
<feature type="compositionally biased region" description="Basic and acidic residues" evidence="1">
    <location>
        <begin position="10"/>
        <end position="24"/>
    </location>
</feature>
<sequence length="153" mass="16565">MTLCPLSGHDVIRKRSSPEPEPPRGRGTIGAERLAVGLLRDAGISGWAADVEVCGHLLDVVSDAPRPAVETVGFACHRDVAIFRRDRTKRDAPIGRGTVLDFTWADLTEHRPSSSNRSRALYDGWPAEKSMTLCPETGHNVIQIQRVAASAAS</sequence>
<evidence type="ECO:0000313" key="3">
    <source>
        <dbReference type="Proteomes" id="UP000360750"/>
    </source>
</evidence>
<name>A0ABD7V1V4_9ACTN</name>
<organism evidence="2 3">
    <name type="scientific">Gordonia paraffinivorans</name>
    <dbReference type="NCBI Taxonomy" id="175628"/>
    <lineage>
        <taxon>Bacteria</taxon>
        <taxon>Bacillati</taxon>
        <taxon>Actinomycetota</taxon>
        <taxon>Actinomycetes</taxon>
        <taxon>Mycobacteriales</taxon>
        <taxon>Gordoniaceae</taxon>
        <taxon>Gordonia</taxon>
    </lineage>
</organism>
<evidence type="ECO:0000313" key="2">
    <source>
        <dbReference type="EMBL" id="VFA88185.1"/>
    </source>
</evidence>
<evidence type="ECO:0000256" key="1">
    <source>
        <dbReference type="SAM" id="MobiDB-lite"/>
    </source>
</evidence>
<gene>
    <name evidence="2" type="ORF">NCTC8139_01727</name>
</gene>
<proteinExistence type="predicted"/>